<comment type="caution">
    <text evidence="9">The sequence shown here is derived from an EMBL/GenBank/DDBJ whole genome shotgun (WGS) entry which is preliminary data.</text>
</comment>
<sequence>MRRWRTSQPDIQSIGRPSSWAGPPGSGKSSTHEASVRRQQRKPLARTRSDVFNCCLLAAAITDGSLQEMLPENLRQLDGQSYFYPNELSALVHRESTELFAVAAREAIDRGDNLIIDGTMAWKPWAEELVGQSTDAGYSVQIVDVEAPHDATAERIVSM</sequence>
<evidence type="ECO:0000256" key="1">
    <source>
        <dbReference type="ARBA" id="ARBA00009104"/>
    </source>
</evidence>
<reference evidence="9 10" key="1">
    <citation type="submission" date="2023-11" db="EMBL/GenBank/DDBJ databases">
        <authorList>
            <person name="Val-Calvo J."/>
            <person name="Scortti M."/>
            <person name="Vazquez-Boland J."/>
        </authorList>
    </citation>
    <scope>NUCLEOTIDE SEQUENCE [LARGE SCALE GENOMIC DNA]</scope>
    <source>
        <strain evidence="9 10">DSM 46662</strain>
    </source>
</reference>
<keyword evidence="10" id="KW-1185">Reference proteome</keyword>
<feature type="region of interest" description="Disordered" evidence="7">
    <location>
        <begin position="1"/>
        <end position="44"/>
    </location>
</feature>
<comment type="catalytic activity">
    <reaction evidence="6">
        <text>UDP-N-acetyl-alpha-D-glucosamine + ATP = UDP-N-acetyl-alpha-D-glucosamine 3'-phosphate + ADP + H(+)</text>
        <dbReference type="Rhea" id="RHEA:32671"/>
        <dbReference type="ChEBI" id="CHEBI:15378"/>
        <dbReference type="ChEBI" id="CHEBI:30616"/>
        <dbReference type="ChEBI" id="CHEBI:57705"/>
        <dbReference type="ChEBI" id="CHEBI:64353"/>
        <dbReference type="ChEBI" id="CHEBI:456216"/>
        <dbReference type="EC" id="2.7.1.176"/>
    </reaction>
</comment>
<gene>
    <name evidence="9" type="ORF">ABEU19_002303</name>
</gene>
<evidence type="ECO:0000313" key="9">
    <source>
        <dbReference type="EMBL" id="MFM1728806.1"/>
    </source>
</evidence>
<dbReference type="SUPFAM" id="SSF52540">
    <property type="entry name" value="P-loop containing nucleoside triphosphate hydrolases"/>
    <property type="match status" value="1"/>
</dbReference>
<dbReference type="InterPro" id="IPR010488">
    <property type="entry name" value="Zeta_toxin_domain"/>
</dbReference>
<evidence type="ECO:0000259" key="8">
    <source>
        <dbReference type="Pfam" id="PF06414"/>
    </source>
</evidence>
<dbReference type="RefSeq" id="WP_348612038.1">
    <property type="nucleotide sequence ID" value="NZ_CP157276.1"/>
</dbReference>
<keyword evidence="3" id="KW-0547">Nucleotide-binding</keyword>
<evidence type="ECO:0000256" key="3">
    <source>
        <dbReference type="ARBA" id="ARBA00022741"/>
    </source>
</evidence>
<evidence type="ECO:0000256" key="4">
    <source>
        <dbReference type="ARBA" id="ARBA00022840"/>
    </source>
</evidence>
<accession>A0ABW9FT91</accession>
<protein>
    <recommendedName>
        <fullName evidence="5">UDP-N-acetylglucosamine kinase</fullName>
        <ecNumber evidence="2">2.7.1.176</ecNumber>
    </recommendedName>
    <alternativeName>
        <fullName evidence="5">UDP-N-acetylglucosamine kinase</fullName>
    </alternativeName>
</protein>
<dbReference type="Gene3D" id="3.40.50.300">
    <property type="entry name" value="P-loop containing nucleotide triphosphate hydrolases"/>
    <property type="match status" value="1"/>
</dbReference>
<evidence type="ECO:0000256" key="7">
    <source>
        <dbReference type="SAM" id="MobiDB-lite"/>
    </source>
</evidence>
<comment type="similarity">
    <text evidence="1">Belongs to the zeta toxin family.</text>
</comment>
<evidence type="ECO:0000256" key="2">
    <source>
        <dbReference type="ARBA" id="ARBA00011963"/>
    </source>
</evidence>
<evidence type="ECO:0000313" key="10">
    <source>
        <dbReference type="Proteomes" id="UP001629744"/>
    </source>
</evidence>
<dbReference type="Pfam" id="PF06414">
    <property type="entry name" value="Zeta_toxin"/>
    <property type="match status" value="1"/>
</dbReference>
<organism evidence="9 10">
    <name type="scientific">Prescottella soli</name>
    <dbReference type="NCBI Taxonomy" id="1543852"/>
    <lineage>
        <taxon>Bacteria</taxon>
        <taxon>Bacillati</taxon>
        <taxon>Actinomycetota</taxon>
        <taxon>Actinomycetes</taxon>
        <taxon>Mycobacteriales</taxon>
        <taxon>Nocardiaceae</taxon>
        <taxon>Prescottella</taxon>
    </lineage>
</organism>
<feature type="domain" description="Zeta toxin" evidence="8">
    <location>
        <begin position="21"/>
        <end position="150"/>
    </location>
</feature>
<dbReference type="Proteomes" id="UP001629744">
    <property type="component" value="Unassembled WGS sequence"/>
</dbReference>
<name>A0ABW9FT91_9NOCA</name>
<proteinExistence type="inferred from homology"/>
<evidence type="ECO:0000256" key="5">
    <source>
        <dbReference type="ARBA" id="ARBA00032897"/>
    </source>
</evidence>
<dbReference type="EMBL" id="JBDLNU010000002">
    <property type="protein sequence ID" value="MFM1728806.1"/>
    <property type="molecule type" value="Genomic_DNA"/>
</dbReference>
<dbReference type="InterPro" id="IPR027417">
    <property type="entry name" value="P-loop_NTPase"/>
</dbReference>
<feature type="compositionally biased region" description="Polar residues" evidence="7">
    <location>
        <begin position="1"/>
        <end position="11"/>
    </location>
</feature>
<evidence type="ECO:0000256" key="6">
    <source>
        <dbReference type="ARBA" id="ARBA00048178"/>
    </source>
</evidence>
<dbReference type="EC" id="2.7.1.176" evidence="2"/>
<keyword evidence="4" id="KW-0067">ATP-binding</keyword>